<dbReference type="SMART" id="SM00448">
    <property type="entry name" value="REC"/>
    <property type="match status" value="1"/>
</dbReference>
<keyword evidence="4" id="KW-0808">Transferase</keyword>
<dbReference type="InterPro" id="IPR001789">
    <property type="entry name" value="Sig_transdc_resp-reg_receiver"/>
</dbReference>
<evidence type="ECO:0000256" key="3">
    <source>
        <dbReference type="ARBA" id="ARBA00022553"/>
    </source>
</evidence>
<evidence type="ECO:0000259" key="10">
    <source>
        <dbReference type="PROSITE" id="PS50110"/>
    </source>
</evidence>
<keyword evidence="3 6" id="KW-0597">Phosphoprotein</keyword>
<dbReference type="Pfam" id="PF00512">
    <property type="entry name" value="HisKA"/>
    <property type="match status" value="1"/>
</dbReference>
<feature type="domain" description="Response regulatory" evidence="10">
    <location>
        <begin position="663"/>
        <end position="780"/>
    </location>
</feature>
<dbReference type="EC" id="2.7.13.3" evidence="2"/>
<dbReference type="SUPFAM" id="SSF55874">
    <property type="entry name" value="ATPase domain of HSP90 chaperone/DNA topoisomerase II/histidine kinase"/>
    <property type="match status" value="1"/>
</dbReference>
<evidence type="ECO:0000256" key="2">
    <source>
        <dbReference type="ARBA" id="ARBA00012438"/>
    </source>
</evidence>
<dbReference type="SUPFAM" id="SSF47384">
    <property type="entry name" value="Homodimeric domain of signal transducing histidine kinase"/>
    <property type="match status" value="1"/>
</dbReference>
<dbReference type="SMART" id="SM00387">
    <property type="entry name" value="HATPase_c"/>
    <property type="match status" value="1"/>
</dbReference>
<keyword evidence="5 11" id="KW-0418">Kinase</keyword>
<dbReference type="InterPro" id="IPR005467">
    <property type="entry name" value="His_kinase_dom"/>
</dbReference>
<dbReference type="EMBL" id="FOQH01000008">
    <property type="protein sequence ID" value="SFI63174.1"/>
    <property type="molecule type" value="Genomic_DNA"/>
</dbReference>
<keyword evidence="8" id="KW-0812">Transmembrane</keyword>
<feature type="region of interest" description="Disordered" evidence="7">
    <location>
        <begin position="561"/>
        <end position="599"/>
    </location>
</feature>
<dbReference type="PROSITE" id="PS50110">
    <property type="entry name" value="RESPONSE_REGULATORY"/>
    <property type="match status" value="1"/>
</dbReference>
<dbReference type="GO" id="GO:0005886">
    <property type="term" value="C:plasma membrane"/>
    <property type="evidence" value="ECO:0007669"/>
    <property type="project" value="TreeGrafter"/>
</dbReference>
<feature type="compositionally biased region" description="Low complexity" evidence="7">
    <location>
        <begin position="564"/>
        <end position="580"/>
    </location>
</feature>
<dbReference type="PRINTS" id="PR00344">
    <property type="entry name" value="BCTRLSENSOR"/>
</dbReference>
<dbReference type="GO" id="GO:0000155">
    <property type="term" value="F:phosphorelay sensor kinase activity"/>
    <property type="evidence" value="ECO:0007669"/>
    <property type="project" value="InterPro"/>
</dbReference>
<dbReference type="InterPro" id="IPR003661">
    <property type="entry name" value="HisK_dim/P_dom"/>
</dbReference>
<feature type="transmembrane region" description="Helical" evidence="8">
    <location>
        <begin position="14"/>
        <end position="34"/>
    </location>
</feature>
<dbReference type="OrthoDB" id="9801651at2"/>
<dbReference type="Gene3D" id="3.30.565.10">
    <property type="entry name" value="Histidine kinase-like ATPase, C-terminal domain"/>
    <property type="match status" value="1"/>
</dbReference>
<dbReference type="SMART" id="SM00388">
    <property type="entry name" value="HisKA"/>
    <property type="match status" value="1"/>
</dbReference>
<dbReference type="SUPFAM" id="SSF52172">
    <property type="entry name" value="CheY-like"/>
    <property type="match status" value="1"/>
</dbReference>
<gene>
    <name evidence="11" type="ORF">SAMN05216258_108135</name>
</gene>
<dbReference type="Proteomes" id="UP000199377">
    <property type="component" value="Unassembled WGS sequence"/>
</dbReference>
<dbReference type="InterPro" id="IPR036097">
    <property type="entry name" value="HisK_dim/P_sf"/>
</dbReference>
<dbReference type="AlphaFoldDB" id="A0A1I3JSL7"/>
<name>A0A1I3JSL7_9RHOB</name>
<dbReference type="GO" id="GO:0009927">
    <property type="term" value="F:histidine phosphotransfer kinase activity"/>
    <property type="evidence" value="ECO:0007669"/>
    <property type="project" value="TreeGrafter"/>
</dbReference>
<dbReference type="Pfam" id="PF00072">
    <property type="entry name" value="Response_reg"/>
    <property type="match status" value="1"/>
</dbReference>
<dbReference type="Gene3D" id="3.30.450.20">
    <property type="entry name" value="PAS domain"/>
    <property type="match status" value="1"/>
</dbReference>
<feature type="modified residue" description="4-aspartylphosphate" evidence="6">
    <location>
        <position position="712"/>
    </location>
</feature>
<dbReference type="PROSITE" id="PS50109">
    <property type="entry name" value="HIS_KIN"/>
    <property type="match status" value="1"/>
</dbReference>
<dbReference type="Pfam" id="PF02518">
    <property type="entry name" value="HATPase_c"/>
    <property type="match status" value="2"/>
</dbReference>
<dbReference type="PANTHER" id="PTHR43047:SF72">
    <property type="entry name" value="OSMOSENSING HISTIDINE PROTEIN KINASE SLN1"/>
    <property type="match status" value="1"/>
</dbReference>
<dbReference type="Gene3D" id="1.10.287.130">
    <property type="match status" value="1"/>
</dbReference>
<dbReference type="STRING" id="1114924.SAMN05216258_108135"/>
<accession>A0A1I3JSL7</accession>
<organism evidence="11 12">
    <name type="scientific">Albimonas pacifica</name>
    <dbReference type="NCBI Taxonomy" id="1114924"/>
    <lineage>
        <taxon>Bacteria</taxon>
        <taxon>Pseudomonadati</taxon>
        <taxon>Pseudomonadota</taxon>
        <taxon>Alphaproteobacteria</taxon>
        <taxon>Rhodobacterales</taxon>
        <taxon>Paracoccaceae</taxon>
        <taxon>Albimonas</taxon>
    </lineage>
</organism>
<feature type="transmembrane region" description="Helical" evidence="8">
    <location>
        <begin position="216"/>
        <end position="235"/>
    </location>
</feature>
<evidence type="ECO:0000256" key="8">
    <source>
        <dbReference type="SAM" id="Phobius"/>
    </source>
</evidence>
<evidence type="ECO:0000256" key="4">
    <source>
        <dbReference type="ARBA" id="ARBA00022679"/>
    </source>
</evidence>
<keyword evidence="8" id="KW-0472">Membrane</keyword>
<protein>
    <recommendedName>
        <fullName evidence="2">histidine kinase</fullName>
        <ecNumber evidence="2">2.7.13.3</ecNumber>
    </recommendedName>
</protein>
<dbReference type="InterPro" id="IPR036890">
    <property type="entry name" value="HATPase_C_sf"/>
</dbReference>
<dbReference type="InterPro" id="IPR011006">
    <property type="entry name" value="CheY-like_superfamily"/>
</dbReference>
<dbReference type="CDD" id="cd17546">
    <property type="entry name" value="REC_hyHK_CKI1_RcsC-like"/>
    <property type="match status" value="1"/>
</dbReference>
<sequence>MRSPSARARRWLDWLPFPVAAAAVAIFGVMVWSASVDFRATRELEESRAAIVEGAVSWLAHQTEIEMLRLADRIAQARAAGAAPDASAPSPIPDAVALQYDILWSRLDLLTTESFSARVQVARDGPAHLRRLAAMIEALEALDARLGLVPGAPPPEDPFPHADAALEAMLGFVRAWEEPLRRMGRAVYDDELRLRPQLFQALSELRERQRRQQIRFAVLALASGLAAALALRFVLRLASRLLAARARFDAALGASANGVAFFDEAGRLQQCNEGFRALHAVEGMTWAEGRTAREHFAALAPHVPDATGRESQWAEAEAALYGPARERRLQVRADGRKLLVDSGRPTEGGYMIAVADVTDLVAARDKAEALSAERSEMLAVIGHELRTPIAALIGALELADEGEGPGDPVRRRHLSNARQAAEVIATMSEDVFEFAAVTGGTLESKPQDFDLHDLFDAVCVATAPRAEARGLAFQADLSALRGAWVRADRVRLRQVAENLLTNALKFTRRGHVALRAYLSEPDGEGRRRLLVEVEDTGPGVPPEARALIFEPFRQHWGAARRRAGAAAEADAPRGWTSPAPLLAPPAAAPGRSPSAERRTATRGLGLGLAICRRILAGMGGEIEHRPRPGGGSIFWFSALVAQARRPARRPRPALAALEGAGASVLLVEDDPLLAEVTLAQLARAGFAADHADTAAGAAAMGTARAYDLVLLDLQLPDGTGADVARALRAAPGGSRDSLVVALTAYADEEVVAEVRAQGIDHILTKPLAPDRIAAILRGRAGAAPQEALP</sequence>
<evidence type="ECO:0000313" key="11">
    <source>
        <dbReference type="EMBL" id="SFI63174.1"/>
    </source>
</evidence>
<dbReference type="Gene3D" id="3.40.50.2300">
    <property type="match status" value="1"/>
</dbReference>
<dbReference type="PANTHER" id="PTHR43047">
    <property type="entry name" value="TWO-COMPONENT HISTIDINE PROTEIN KINASE"/>
    <property type="match status" value="1"/>
</dbReference>
<evidence type="ECO:0000256" key="5">
    <source>
        <dbReference type="ARBA" id="ARBA00022777"/>
    </source>
</evidence>
<reference evidence="11 12" key="1">
    <citation type="submission" date="2016-10" db="EMBL/GenBank/DDBJ databases">
        <authorList>
            <person name="de Groot N.N."/>
        </authorList>
    </citation>
    <scope>NUCLEOTIDE SEQUENCE [LARGE SCALE GENOMIC DNA]</scope>
    <source>
        <strain evidence="11 12">CGMCC 1.11030</strain>
    </source>
</reference>
<dbReference type="InterPro" id="IPR003594">
    <property type="entry name" value="HATPase_dom"/>
</dbReference>
<evidence type="ECO:0000256" key="1">
    <source>
        <dbReference type="ARBA" id="ARBA00000085"/>
    </source>
</evidence>
<evidence type="ECO:0000313" key="12">
    <source>
        <dbReference type="Proteomes" id="UP000199377"/>
    </source>
</evidence>
<dbReference type="CDD" id="cd00082">
    <property type="entry name" value="HisKA"/>
    <property type="match status" value="1"/>
</dbReference>
<evidence type="ECO:0000256" key="6">
    <source>
        <dbReference type="PROSITE-ProRule" id="PRU00169"/>
    </source>
</evidence>
<proteinExistence type="predicted"/>
<evidence type="ECO:0000256" key="7">
    <source>
        <dbReference type="SAM" id="MobiDB-lite"/>
    </source>
</evidence>
<keyword evidence="8" id="KW-1133">Transmembrane helix</keyword>
<feature type="domain" description="Histidine kinase" evidence="9">
    <location>
        <begin position="380"/>
        <end position="642"/>
    </location>
</feature>
<comment type="catalytic activity">
    <reaction evidence="1">
        <text>ATP + protein L-histidine = ADP + protein N-phospho-L-histidine.</text>
        <dbReference type="EC" id="2.7.13.3"/>
    </reaction>
</comment>
<dbReference type="RefSeq" id="WP_092861803.1">
    <property type="nucleotide sequence ID" value="NZ_FOQH01000008.1"/>
</dbReference>
<dbReference type="InterPro" id="IPR004358">
    <property type="entry name" value="Sig_transdc_His_kin-like_C"/>
</dbReference>
<evidence type="ECO:0000259" key="9">
    <source>
        <dbReference type="PROSITE" id="PS50109"/>
    </source>
</evidence>
<keyword evidence="12" id="KW-1185">Reference proteome</keyword>